<protein>
    <submittedName>
        <fullName evidence="2">Uncharacterized protein</fullName>
    </submittedName>
</protein>
<dbReference type="EMBL" id="ML170210">
    <property type="protein sequence ID" value="TDL18279.1"/>
    <property type="molecule type" value="Genomic_DNA"/>
</dbReference>
<dbReference type="Proteomes" id="UP000294933">
    <property type="component" value="Unassembled WGS sequence"/>
</dbReference>
<reference evidence="2 3" key="1">
    <citation type="submission" date="2018-06" db="EMBL/GenBank/DDBJ databases">
        <title>A transcriptomic atlas of mushroom development highlights an independent origin of complex multicellularity.</title>
        <authorList>
            <consortium name="DOE Joint Genome Institute"/>
            <person name="Krizsan K."/>
            <person name="Almasi E."/>
            <person name="Merenyi Z."/>
            <person name="Sahu N."/>
            <person name="Viragh M."/>
            <person name="Koszo T."/>
            <person name="Mondo S."/>
            <person name="Kiss B."/>
            <person name="Balint B."/>
            <person name="Kues U."/>
            <person name="Barry K."/>
            <person name="Hegedus J.C."/>
            <person name="Henrissat B."/>
            <person name="Johnson J."/>
            <person name="Lipzen A."/>
            <person name="Ohm R."/>
            <person name="Nagy I."/>
            <person name="Pangilinan J."/>
            <person name="Yan J."/>
            <person name="Xiong Y."/>
            <person name="Grigoriev I.V."/>
            <person name="Hibbett D.S."/>
            <person name="Nagy L.G."/>
        </authorList>
    </citation>
    <scope>NUCLEOTIDE SEQUENCE [LARGE SCALE GENOMIC DNA]</scope>
    <source>
        <strain evidence="2 3">SZMC22713</strain>
    </source>
</reference>
<feature type="compositionally biased region" description="Basic and acidic residues" evidence="1">
    <location>
        <begin position="65"/>
        <end position="100"/>
    </location>
</feature>
<evidence type="ECO:0000256" key="1">
    <source>
        <dbReference type="SAM" id="MobiDB-lite"/>
    </source>
</evidence>
<dbReference type="AlphaFoldDB" id="A0A4Y7PUK9"/>
<keyword evidence="3" id="KW-1185">Reference proteome</keyword>
<name>A0A4Y7PUK9_9AGAM</name>
<evidence type="ECO:0000313" key="3">
    <source>
        <dbReference type="Proteomes" id="UP000294933"/>
    </source>
</evidence>
<feature type="region of interest" description="Disordered" evidence="1">
    <location>
        <begin position="57"/>
        <end position="100"/>
    </location>
</feature>
<gene>
    <name evidence="2" type="ORF">BD410DRAFT_806699</name>
</gene>
<proteinExistence type="predicted"/>
<accession>A0A4Y7PUK9</accession>
<dbReference type="VEuPathDB" id="FungiDB:BD410DRAFT_806699"/>
<sequence>MLRFNGARVGRAKVEAWYLVPPKSTNPTFQLDRRAAAGEVFQRACCGIQGCESCRRRSTPVHKKERMDLEERKKHANREPENFVHENNHTEGEFSPKKEENVLDRIRNNFKVFFDQFELKQKDLRPYTAKIEEG</sequence>
<organism evidence="2 3">
    <name type="scientific">Rickenella mellea</name>
    <dbReference type="NCBI Taxonomy" id="50990"/>
    <lineage>
        <taxon>Eukaryota</taxon>
        <taxon>Fungi</taxon>
        <taxon>Dikarya</taxon>
        <taxon>Basidiomycota</taxon>
        <taxon>Agaricomycotina</taxon>
        <taxon>Agaricomycetes</taxon>
        <taxon>Hymenochaetales</taxon>
        <taxon>Rickenellaceae</taxon>
        <taxon>Rickenella</taxon>
    </lineage>
</organism>
<evidence type="ECO:0000313" key="2">
    <source>
        <dbReference type="EMBL" id="TDL18279.1"/>
    </source>
</evidence>